<dbReference type="Gene3D" id="2.160.20.10">
    <property type="entry name" value="Single-stranded right-handed beta-helix, Pectin lyase-like"/>
    <property type="match status" value="2"/>
</dbReference>
<dbReference type="EMBL" id="VMBG01000001">
    <property type="protein sequence ID" value="TSJ79337.1"/>
    <property type="molecule type" value="Genomic_DNA"/>
</dbReference>
<keyword evidence="2" id="KW-1185">Reference proteome</keyword>
<protein>
    <recommendedName>
        <fullName evidence="3">Pectate lyase superfamily protein domain-containing protein</fullName>
    </recommendedName>
</protein>
<evidence type="ECO:0008006" key="3">
    <source>
        <dbReference type="Google" id="ProtNLM"/>
    </source>
</evidence>
<reference evidence="1 2" key="1">
    <citation type="submission" date="2019-07" db="EMBL/GenBank/DDBJ databases">
        <title>Description of 53C-WASEF.</title>
        <authorList>
            <person name="Pitt A."/>
            <person name="Hahn M.W."/>
        </authorList>
    </citation>
    <scope>NUCLEOTIDE SEQUENCE [LARGE SCALE GENOMIC DNA]</scope>
    <source>
        <strain evidence="1 2">53C-WASEF</strain>
    </source>
</reference>
<dbReference type="AlphaFoldDB" id="A0A556QRR4"/>
<dbReference type="InterPro" id="IPR012334">
    <property type="entry name" value="Pectin_lyas_fold"/>
</dbReference>
<dbReference type="Proteomes" id="UP000315648">
    <property type="component" value="Unassembled WGS sequence"/>
</dbReference>
<evidence type="ECO:0000313" key="2">
    <source>
        <dbReference type="Proteomes" id="UP000315648"/>
    </source>
</evidence>
<accession>A0A556QRR4</accession>
<name>A0A556QRR4_9BACT</name>
<organism evidence="1 2">
    <name type="scientific">Rariglobus hedericola</name>
    <dbReference type="NCBI Taxonomy" id="2597822"/>
    <lineage>
        <taxon>Bacteria</taxon>
        <taxon>Pseudomonadati</taxon>
        <taxon>Verrucomicrobiota</taxon>
        <taxon>Opitutia</taxon>
        <taxon>Opitutales</taxon>
        <taxon>Opitutaceae</taxon>
        <taxon>Rariglobus</taxon>
    </lineage>
</organism>
<gene>
    <name evidence="1" type="ORF">FPL22_08620</name>
</gene>
<dbReference type="OrthoDB" id="5488826at2"/>
<comment type="caution">
    <text evidence="1">The sequence shown here is derived from an EMBL/GenBank/DDBJ whole genome shotgun (WGS) entry which is preliminary data.</text>
</comment>
<proteinExistence type="predicted"/>
<dbReference type="RefSeq" id="WP_144229786.1">
    <property type="nucleotide sequence ID" value="NZ_CBCRVV010000007.1"/>
</dbReference>
<evidence type="ECO:0000313" key="1">
    <source>
        <dbReference type="EMBL" id="TSJ79337.1"/>
    </source>
</evidence>
<dbReference type="InterPro" id="IPR011050">
    <property type="entry name" value="Pectin_lyase_fold/virulence"/>
</dbReference>
<sequence>MKHRPLPSFAFTAFVRLGLIALLALGSGLFAANSQLLVKKPDGSWNFPTLTVGGKSWNAGTFDFSYAGYHYGEREDLTGIPAATQTISAAANEDITDKLNAALAALPSGGTVIIPAGTFRIGTGGKSVNVTTDNTVIKGAGIGRTTLQVDATYHAAEAAADRQNAAFGTGVVNFQKAESSSWHYARATGGTTVKSPVTLGTRTLTVASAAALNVGDQIVIRQIMSEKFVRQNAFNPAKAPRALRWTNYDSDNQPKFTDASHAFAFLRCIVAKKGDALLLDVPIPRDLDPAEMAVTVSPLSVELLRNCGLQDLTFTAAPEEGVTTPESDIGTTVAIKGLHNGLFKNVEIASFRTQAFMTSHSVNVTFLNCIAANAHNSGGGGSGYGFYIKGQNLLYKNCTASQTRHGFTTAAPQTSNIVIKGCKSLDSRFNTDITTGECVDDTHLKYAYAILWDNHYSKESGLLMVNRGTLSGDAYETCGWAIVWNYESAGLNTRSSTNNDLRRNLVGVTPAEFGIVVGAHATTGPDGIRVQDGYARFPATTQGTRITTPDLQVGPVSKRVLFELTGQPVTGSIYDIQLAQRARLLP</sequence>
<dbReference type="SUPFAM" id="SSF51126">
    <property type="entry name" value="Pectin lyase-like"/>
    <property type="match status" value="1"/>
</dbReference>